<keyword evidence="4" id="KW-0064">Aspartyl protease</keyword>
<dbReference type="Pfam" id="PF14543">
    <property type="entry name" value="TAXi_N"/>
    <property type="match status" value="1"/>
</dbReference>
<proteinExistence type="inferred from homology"/>
<organism evidence="10 11">
    <name type="scientific">Panicum virgatum</name>
    <name type="common">Blackwell switchgrass</name>
    <dbReference type="NCBI Taxonomy" id="38727"/>
    <lineage>
        <taxon>Eukaryota</taxon>
        <taxon>Viridiplantae</taxon>
        <taxon>Streptophyta</taxon>
        <taxon>Embryophyta</taxon>
        <taxon>Tracheophyta</taxon>
        <taxon>Spermatophyta</taxon>
        <taxon>Magnoliopsida</taxon>
        <taxon>Liliopsida</taxon>
        <taxon>Poales</taxon>
        <taxon>Poaceae</taxon>
        <taxon>PACMAD clade</taxon>
        <taxon>Panicoideae</taxon>
        <taxon>Panicodae</taxon>
        <taxon>Paniceae</taxon>
        <taxon>Panicinae</taxon>
        <taxon>Panicum</taxon>
        <taxon>Panicum sect. Hiantes</taxon>
    </lineage>
</organism>
<comment type="caution">
    <text evidence="10">The sequence shown here is derived from an EMBL/GenBank/DDBJ whole genome shotgun (WGS) entry which is preliminary data.</text>
</comment>
<keyword evidence="3 8" id="KW-0732">Signal</keyword>
<feature type="domain" description="Peptidase A1" evidence="9">
    <location>
        <begin position="142"/>
        <end position="482"/>
    </location>
</feature>
<accession>A0A8T0W909</accession>
<keyword evidence="5" id="KW-0378">Hydrolase</keyword>
<dbReference type="SUPFAM" id="SSF50630">
    <property type="entry name" value="Acid proteases"/>
    <property type="match status" value="1"/>
</dbReference>
<dbReference type="InterPro" id="IPR033121">
    <property type="entry name" value="PEPTIDASE_A1"/>
</dbReference>
<dbReference type="Pfam" id="PF14541">
    <property type="entry name" value="TAXi_C"/>
    <property type="match status" value="1"/>
</dbReference>
<evidence type="ECO:0000313" key="10">
    <source>
        <dbReference type="EMBL" id="KAG2644170.1"/>
    </source>
</evidence>
<gene>
    <name evidence="10" type="ORF">PVAP13_2KG410900</name>
</gene>
<dbReference type="InterPro" id="IPR021109">
    <property type="entry name" value="Peptidase_aspartic_dom_sf"/>
</dbReference>
<dbReference type="EMBL" id="CM029039">
    <property type="protein sequence ID" value="KAG2644170.1"/>
    <property type="molecule type" value="Genomic_DNA"/>
</dbReference>
<dbReference type="PANTHER" id="PTHR13683">
    <property type="entry name" value="ASPARTYL PROTEASES"/>
    <property type="match status" value="1"/>
</dbReference>
<evidence type="ECO:0000256" key="2">
    <source>
        <dbReference type="ARBA" id="ARBA00022670"/>
    </source>
</evidence>
<evidence type="ECO:0000256" key="6">
    <source>
        <dbReference type="ARBA" id="ARBA00023157"/>
    </source>
</evidence>
<dbReference type="FunFam" id="2.40.70.10:FF:000013">
    <property type="entry name" value="Aspartyl protease AED1"/>
    <property type="match status" value="1"/>
</dbReference>
<evidence type="ECO:0000313" key="11">
    <source>
        <dbReference type="Proteomes" id="UP000823388"/>
    </source>
</evidence>
<comment type="similarity">
    <text evidence="1">Belongs to the peptidase A1 family.</text>
</comment>
<reference evidence="10" key="1">
    <citation type="submission" date="2020-05" db="EMBL/GenBank/DDBJ databases">
        <title>WGS assembly of Panicum virgatum.</title>
        <authorList>
            <person name="Lovell J.T."/>
            <person name="Jenkins J."/>
            <person name="Shu S."/>
            <person name="Juenger T.E."/>
            <person name="Schmutz J."/>
        </authorList>
    </citation>
    <scope>NUCLEOTIDE SEQUENCE</scope>
    <source>
        <strain evidence="10">AP13</strain>
    </source>
</reference>
<evidence type="ECO:0000256" key="8">
    <source>
        <dbReference type="SAM" id="SignalP"/>
    </source>
</evidence>
<evidence type="ECO:0000256" key="3">
    <source>
        <dbReference type="ARBA" id="ARBA00022729"/>
    </source>
</evidence>
<feature type="active site" evidence="7">
    <location>
        <position position="160"/>
    </location>
</feature>
<keyword evidence="11" id="KW-1185">Reference proteome</keyword>
<dbReference type="InterPro" id="IPR001461">
    <property type="entry name" value="Aspartic_peptidase_A1"/>
</dbReference>
<feature type="chain" id="PRO_5035756645" description="Peptidase A1 domain-containing protein" evidence="8">
    <location>
        <begin position="29"/>
        <end position="487"/>
    </location>
</feature>
<dbReference type="OrthoDB" id="2747330at2759"/>
<dbReference type="PROSITE" id="PS51767">
    <property type="entry name" value="PEPTIDASE_A1"/>
    <property type="match status" value="1"/>
</dbReference>
<dbReference type="FunFam" id="2.40.70.10:FF:000021">
    <property type="entry name" value="Aspartyl protease AED1"/>
    <property type="match status" value="1"/>
</dbReference>
<keyword evidence="2" id="KW-0645">Protease</keyword>
<dbReference type="Gene3D" id="2.40.70.10">
    <property type="entry name" value="Acid Proteases"/>
    <property type="match status" value="2"/>
</dbReference>
<dbReference type="GO" id="GO:0006508">
    <property type="term" value="P:proteolysis"/>
    <property type="evidence" value="ECO:0007669"/>
    <property type="project" value="UniProtKB-KW"/>
</dbReference>
<evidence type="ECO:0000259" key="9">
    <source>
        <dbReference type="PROSITE" id="PS51767"/>
    </source>
</evidence>
<sequence>MASRQVRRRSRPRGCCSLAALLALAALASSPGRLGAAGAGEGGSGVKWHVVSVSSLLPSEVCTATEAAAPINPSALSVVHRHGPCSPRRSRGDPPPSYAEILGRDRERVASIHRKAGRAAASKGSNATLRARWGKPLGTSNYFISVGLGTPARDLRVEFDTGSDQSWVQCKPCGDCYEQHDPLFDPEGSSTYAVVSCGARECREFGSRNCSSSSDGQCRYEVSYGDQSRTVGDLARDTLALTPTAAVPGFMFGCGHRDAGVFGEVDGLVGLGRGKASLASQAAARYGAGFSYCLPSSPSTVGYLTFGGAAASASANAQFTALVAGQHDDASFYYLNLTGVKVAGRAVRVPPAAFATAAGMIIDSGTAFSRLPPRAYAALRSSFRRAMGRRYRRAPAPAPFDTCYDLAGHEAVRVPSVALLFGDGATVDLDPSGVLYAWDSVSQACLAFAPNPDAASLGVLGNVQQRTLAVVYDVGNQKIGFGAKGCA</sequence>
<feature type="signal peptide" evidence="8">
    <location>
        <begin position="1"/>
        <end position="28"/>
    </location>
</feature>
<evidence type="ECO:0000256" key="7">
    <source>
        <dbReference type="PIRSR" id="PIRSR601461-1"/>
    </source>
</evidence>
<dbReference type="Proteomes" id="UP000823388">
    <property type="component" value="Chromosome 2K"/>
</dbReference>
<dbReference type="AlphaFoldDB" id="A0A8T0W909"/>
<dbReference type="PANTHER" id="PTHR13683:SF764">
    <property type="entry name" value="ASPARTYL PROTEASE AED1"/>
    <property type="match status" value="1"/>
</dbReference>
<evidence type="ECO:0000256" key="1">
    <source>
        <dbReference type="ARBA" id="ARBA00007447"/>
    </source>
</evidence>
<dbReference type="PRINTS" id="PR00792">
    <property type="entry name" value="PEPSIN"/>
</dbReference>
<dbReference type="InterPro" id="IPR032799">
    <property type="entry name" value="TAXi_C"/>
</dbReference>
<dbReference type="GO" id="GO:0004190">
    <property type="term" value="F:aspartic-type endopeptidase activity"/>
    <property type="evidence" value="ECO:0007669"/>
    <property type="project" value="UniProtKB-KW"/>
</dbReference>
<evidence type="ECO:0000256" key="4">
    <source>
        <dbReference type="ARBA" id="ARBA00022750"/>
    </source>
</evidence>
<evidence type="ECO:0000256" key="5">
    <source>
        <dbReference type="ARBA" id="ARBA00022801"/>
    </source>
</evidence>
<dbReference type="InterPro" id="IPR032861">
    <property type="entry name" value="TAXi_N"/>
</dbReference>
<protein>
    <recommendedName>
        <fullName evidence="9">Peptidase A1 domain-containing protein</fullName>
    </recommendedName>
</protein>
<keyword evidence="6" id="KW-1015">Disulfide bond</keyword>
<feature type="active site" evidence="7">
    <location>
        <position position="363"/>
    </location>
</feature>
<name>A0A8T0W909_PANVG</name>